<sequence length="178" mass="19757">MTKDRLTNIFLIIAGVAVLTVVVFGFFKIGSPMHQRDLESDNRRVSDISTLSQEIYSFVNPAPRPGQTIAAPRSLPASLDELPQVYSPNPNDPVSGEPYEYMLREGTVYELCATFATEAKENASEPRGYYGPRTFNTHPIGRFCFTLDASKSLYETSVPYKAPIPYDASVPIPAKPIY</sequence>
<keyword evidence="1" id="KW-0472">Membrane</keyword>
<reference evidence="2 3" key="1">
    <citation type="journal article" date="2016" name="Nat. Commun.">
        <title>Thousands of microbial genomes shed light on interconnected biogeochemical processes in an aquifer system.</title>
        <authorList>
            <person name="Anantharaman K."/>
            <person name="Brown C.T."/>
            <person name="Hug L.A."/>
            <person name="Sharon I."/>
            <person name="Castelle C.J."/>
            <person name="Probst A.J."/>
            <person name="Thomas B.C."/>
            <person name="Singh A."/>
            <person name="Wilkins M.J."/>
            <person name="Karaoz U."/>
            <person name="Brodie E.L."/>
            <person name="Williams K.H."/>
            <person name="Hubbard S.S."/>
            <person name="Banfield J.F."/>
        </authorList>
    </citation>
    <scope>NUCLEOTIDE SEQUENCE [LARGE SCALE GENOMIC DNA]</scope>
</reference>
<evidence type="ECO:0000313" key="2">
    <source>
        <dbReference type="EMBL" id="OGY99839.1"/>
    </source>
</evidence>
<evidence type="ECO:0000256" key="1">
    <source>
        <dbReference type="SAM" id="Phobius"/>
    </source>
</evidence>
<dbReference type="EMBL" id="MHLA01000013">
    <property type="protein sequence ID" value="OGY99839.1"/>
    <property type="molecule type" value="Genomic_DNA"/>
</dbReference>
<accession>A0A1G2CGH7</accession>
<gene>
    <name evidence="2" type="ORF">A2945_02495</name>
</gene>
<protein>
    <submittedName>
        <fullName evidence="2">Uncharacterized protein</fullName>
    </submittedName>
</protein>
<evidence type="ECO:0000313" key="3">
    <source>
        <dbReference type="Proteomes" id="UP000178880"/>
    </source>
</evidence>
<keyword evidence="1" id="KW-0812">Transmembrane</keyword>
<comment type="caution">
    <text evidence="2">The sequence shown here is derived from an EMBL/GenBank/DDBJ whole genome shotgun (WGS) entry which is preliminary data.</text>
</comment>
<name>A0A1G2CGH7_9BACT</name>
<dbReference type="Proteomes" id="UP000178880">
    <property type="component" value="Unassembled WGS sequence"/>
</dbReference>
<keyword evidence="1" id="KW-1133">Transmembrane helix</keyword>
<dbReference type="STRING" id="1798650.A2945_02495"/>
<organism evidence="2 3">
    <name type="scientific">Candidatus Liptonbacteria bacterium RIFCSPLOWO2_01_FULL_52_25</name>
    <dbReference type="NCBI Taxonomy" id="1798650"/>
    <lineage>
        <taxon>Bacteria</taxon>
        <taxon>Candidatus Liptoniibacteriota</taxon>
    </lineage>
</organism>
<feature type="transmembrane region" description="Helical" evidence="1">
    <location>
        <begin position="6"/>
        <end position="27"/>
    </location>
</feature>
<dbReference type="AlphaFoldDB" id="A0A1G2CGH7"/>
<proteinExistence type="predicted"/>